<evidence type="ECO:0000256" key="15">
    <source>
        <dbReference type="PROSITE-ProRule" id="PRU00433"/>
    </source>
</evidence>
<dbReference type="RefSeq" id="WP_215979581.1">
    <property type="nucleotide sequence ID" value="NZ_BAAAFA010000008.1"/>
</dbReference>
<comment type="function">
    <text evidence="14">C-type cytochrome. Part of the cbb3-type cytochrome c oxidase complex.</text>
</comment>
<feature type="domain" description="Cytochrome c" evidence="17">
    <location>
        <begin position="260"/>
        <end position="344"/>
    </location>
</feature>
<feature type="domain" description="Cytochrome c" evidence="17">
    <location>
        <begin position="172"/>
        <end position="253"/>
    </location>
</feature>
<dbReference type="InterPro" id="IPR032858">
    <property type="entry name" value="CcoP_N"/>
</dbReference>
<feature type="transmembrane region" description="Helical" evidence="16">
    <location>
        <begin position="7"/>
        <end position="24"/>
    </location>
</feature>
<dbReference type="PROSITE" id="PS51007">
    <property type="entry name" value="CYTC"/>
    <property type="match status" value="2"/>
</dbReference>
<keyword evidence="14" id="KW-0249">Electron transport</keyword>
<dbReference type="Pfam" id="PF14715">
    <property type="entry name" value="FixP_N"/>
    <property type="match status" value="1"/>
</dbReference>
<evidence type="ECO:0000256" key="16">
    <source>
        <dbReference type="SAM" id="Phobius"/>
    </source>
</evidence>
<evidence type="ECO:0000256" key="3">
    <source>
        <dbReference type="ARBA" id="ARBA00006113"/>
    </source>
</evidence>
<keyword evidence="10 16" id="KW-1133">Transmembrane helix</keyword>
<dbReference type="InterPro" id="IPR050597">
    <property type="entry name" value="Cytochrome_c_Oxidase_Subunit"/>
</dbReference>
<comment type="cofactor">
    <cofactor evidence="14">
        <name>heme c</name>
        <dbReference type="ChEBI" id="CHEBI:61717"/>
    </cofactor>
    <text evidence="14">Binds 2 heme C groups per subunit.</text>
</comment>
<comment type="pathway">
    <text evidence="2 14">Energy metabolism; oxidative phosphorylation.</text>
</comment>
<sequence length="346" mass="37702">MSSFWNIWVWVLSLGTLVGCFFLLRMCLKNFAGVEEGESMGHTFDGIEELNNPLPKWWSTFFLLTIVWAFGYIALYGLGNWTGLLGWKSSNQGILNIAESKAKTLEYLEKDSGVLVQYDREMAAAEAKYGPIFAAYAQRSIEDLASAKNVEIDFDTKGELTAEQSDLLQAKEALKVGQRLFIQNCAQCHGSDAHGTTGFPNLADKDWLYGGTPEAIKHTVMEGRIATGMMAWESALGGDQGVKEVAAYVISLSGRSIDPELAKAGKAKFAMCAACHGPNGEGSLAMGTPMGAPNLSDNIWLYGGSKRAVEESIRNGRAGIMPPWKDILGEEKVHVISAYVYSLSQD</sequence>
<gene>
    <name evidence="18" type="primary">ccoP</name>
    <name evidence="18" type="ORF">GCM10009111_25130</name>
</gene>
<evidence type="ECO:0000256" key="10">
    <source>
        <dbReference type="ARBA" id="ARBA00022989"/>
    </source>
</evidence>
<evidence type="ECO:0000256" key="8">
    <source>
        <dbReference type="ARBA" id="ARBA00022737"/>
    </source>
</evidence>
<evidence type="ECO:0000256" key="7">
    <source>
        <dbReference type="ARBA" id="ARBA00022723"/>
    </source>
</evidence>
<keyword evidence="14 16" id="KW-0472">Membrane</keyword>
<comment type="subcellular location">
    <subcellularLocation>
        <location evidence="1 14">Cell inner membrane</location>
    </subcellularLocation>
</comment>
<evidence type="ECO:0000313" key="18">
    <source>
        <dbReference type="EMBL" id="GAA0820132.1"/>
    </source>
</evidence>
<dbReference type="Proteomes" id="UP001500021">
    <property type="component" value="Unassembled WGS sequence"/>
</dbReference>
<reference evidence="19" key="1">
    <citation type="journal article" date="2019" name="Int. J. Syst. Evol. Microbiol.">
        <title>The Global Catalogue of Microorganisms (GCM) 10K type strain sequencing project: providing services to taxonomists for standard genome sequencing and annotation.</title>
        <authorList>
            <consortium name="The Broad Institute Genomics Platform"/>
            <consortium name="The Broad Institute Genome Sequencing Center for Infectious Disease"/>
            <person name="Wu L."/>
            <person name="Ma J."/>
        </authorList>
    </citation>
    <scope>NUCLEOTIDE SEQUENCE [LARGE SCALE GENOMIC DNA]</scope>
    <source>
        <strain evidence="19">JCM 15608</strain>
    </source>
</reference>
<evidence type="ECO:0000256" key="4">
    <source>
        <dbReference type="ARBA" id="ARBA00022475"/>
    </source>
</evidence>
<feature type="transmembrane region" description="Helical" evidence="16">
    <location>
        <begin position="57"/>
        <end position="78"/>
    </location>
</feature>
<evidence type="ECO:0000256" key="1">
    <source>
        <dbReference type="ARBA" id="ARBA00004533"/>
    </source>
</evidence>
<accession>A0ABP3WI04</accession>
<dbReference type="Pfam" id="PF13442">
    <property type="entry name" value="Cytochrome_CBB3"/>
    <property type="match status" value="2"/>
</dbReference>
<keyword evidence="14 15" id="KW-0349">Heme</keyword>
<proteinExistence type="inferred from homology"/>
<comment type="subunit">
    <text evidence="14">Component of the cbb3-type cytochrome c oxidase.</text>
</comment>
<evidence type="ECO:0000256" key="6">
    <source>
        <dbReference type="ARBA" id="ARBA00022692"/>
    </source>
</evidence>
<evidence type="ECO:0000256" key="2">
    <source>
        <dbReference type="ARBA" id="ARBA00004673"/>
    </source>
</evidence>
<organism evidence="18 19">
    <name type="scientific">Colwellia asteriadis</name>
    <dbReference type="NCBI Taxonomy" id="517723"/>
    <lineage>
        <taxon>Bacteria</taxon>
        <taxon>Pseudomonadati</taxon>
        <taxon>Pseudomonadota</taxon>
        <taxon>Gammaproteobacteria</taxon>
        <taxon>Alteromonadales</taxon>
        <taxon>Colwelliaceae</taxon>
        <taxon>Colwellia</taxon>
    </lineage>
</organism>
<keyword evidence="19" id="KW-1185">Reference proteome</keyword>
<keyword evidence="12 14" id="KW-0408">Iron</keyword>
<dbReference type="PIRSF" id="PIRSF000006">
    <property type="entry name" value="Cbb3-Cox_fixP"/>
    <property type="match status" value="1"/>
</dbReference>
<keyword evidence="7 14" id="KW-0479">Metal-binding</keyword>
<evidence type="ECO:0000259" key="17">
    <source>
        <dbReference type="PROSITE" id="PS51007"/>
    </source>
</evidence>
<evidence type="ECO:0000256" key="12">
    <source>
        <dbReference type="ARBA" id="ARBA00023004"/>
    </source>
</evidence>
<dbReference type="PANTHER" id="PTHR33751">
    <property type="entry name" value="CBB3-TYPE CYTOCHROME C OXIDASE SUBUNIT FIXP"/>
    <property type="match status" value="1"/>
</dbReference>
<comment type="caution">
    <text evidence="18">The sequence shown here is derived from an EMBL/GenBank/DDBJ whole genome shotgun (WGS) entry which is preliminary data.</text>
</comment>
<dbReference type="InterPro" id="IPR004678">
    <property type="entry name" value="Cyt_c_oxidase_cbb3_su3"/>
</dbReference>
<dbReference type="InterPro" id="IPR009056">
    <property type="entry name" value="Cyt_c-like_dom"/>
</dbReference>
<comment type="similarity">
    <text evidence="3 14">Belongs to the CcoP / FixP family.</text>
</comment>
<keyword evidence="9 14" id="KW-0375">Hydrogen ion transport</keyword>
<name>A0ABP3WI04_9GAMM</name>
<keyword evidence="5 14" id="KW-0997">Cell inner membrane</keyword>
<keyword evidence="14" id="KW-0679">Respiratory chain</keyword>
<evidence type="ECO:0000256" key="5">
    <source>
        <dbReference type="ARBA" id="ARBA00022519"/>
    </source>
</evidence>
<evidence type="ECO:0000313" key="19">
    <source>
        <dbReference type="Proteomes" id="UP001500021"/>
    </source>
</evidence>
<keyword evidence="6 16" id="KW-0812">Transmembrane</keyword>
<evidence type="ECO:0000256" key="9">
    <source>
        <dbReference type="ARBA" id="ARBA00022781"/>
    </source>
</evidence>
<evidence type="ECO:0000256" key="11">
    <source>
        <dbReference type="ARBA" id="ARBA00023002"/>
    </source>
</evidence>
<evidence type="ECO:0000256" key="13">
    <source>
        <dbReference type="ARBA" id="ARBA00023065"/>
    </source>
</evidence>
<keyword evidence="11 14" id="KW-0560">Oxidoreductase</keyword>
<dbReference type="EMBL" id="BAAAFA010000008">
    <property type="protein sequence ID" value="GAA0820132.1"/>
    <property type="molecule type" value="Genomic_DNA"/>
</dbReference>
<dbReference type="PANTHER" id="PTHR33751:SF1">
    <property type="entry name" value="CBB3-TYPE CYTOCHROME C OXIDASE SUBUNIT FIXP"/>
    <property type="match status" value="1"/>
</dbReference>
<keyword evidence="4 14" id="KW-1003">Cell membrane</keyword>
<keyword evidence="8" id="KW-0677">Repeat</keyword>
<evidence type="ECO:0000256" key="14">
    <source>
        <dbReference type="PIRNR" id="PIRNR000006"/>
    </source>
</evidence>
<keyword evidence="13 14" id="KW-0406">Ion transport</keyword>
<keyword evidence="14" id="KW-0813">Transport</keyword>
<protein>
    <recommendedName>
        <fullName evidence="14">Cbb3-type cytochrome c oxidase subunit</fullName>
    </recommendedName>
</protein>